<evidence type="ECO:0000256" key="7">
    <source>
        <dbReference type="ARBA" id="ARBA00023242"/>
    </source>
</evidence>
<evidence type="ECO:0000256" key="5">
    <source>
        <dbReference type="ARBA" id="ARBA00023015"/>
    </source>
</evidence>
<comment type="subcellular location">
    <subcellularLocation>
        <location evidence="1">Nucleus</location>
    </subcellularLocation>
</comment>
<evidence type="ECO:0000256" key="6">
    <source>
        <dbReference type="ARBA" id="ARBA00023163"/>
    </source>
</evidence>
<evidence type="ECO:0000259" key="10">
    <source>
        <dbReference type="PROSITE" id="PS50157"/>
    </source>
</evidence>
<dbReference type="EMBL" id="JARPOI010000009">
    <property type="protein sequence ID" value="KAJ9172400.1"/>
    <property type="molecule type" value="Genomic_DNA"/>
</dbReference>
<dbReference type="PANTHER" id="PTHR45801:SF92">
    <property type="entry name" value="C2H2-TYPE DOMAIN-CONTAINING PROTEIN"/>
    <property type="match status" value="1"/>
</dbReference>
<keyword evidence="7" id="KW-0539">Nucleus</keyword>
<dbReference type="InterPro" id="IPR013087">
    <property type="entry name" value="Znf_C2H2_type"/>
</dbReference>
<name>A0ABQ9LZ09_HEVBR</name>
<keyword evidence="2" id="KW-0479">Metal-binding</keyword>
<dbReference type="PANTHER" id="PTHR45801">
    <property type="entry name" value="OS07G0101800 PROTEIN"/>
    <property type="match status" value="1"/>
</dbReference>
<feature type="domain" description="C2H2-type" evidence="10">
    <location>
        <begin position="23"/>
        <end position="50"/>
    </location>
</feature>
<evidence type="ECO:0000256" key="2">
    <source>
        <dbReference type="ARBA" id="ARBA00022723"/>
    </source>
</evidence>
<dbReference type="InterPro" id="IPR052426">
    <property type="entry name" value="Plant_dev_regulator"/>
</dbReference>
<dbReference type="SUPFAM" id="SSF57667">
    <property type="entry name" value="beta-beta-alpha zinc fingers"/>
    <property type="match status" value="1"/>
</dbReference>
<protein>
    <recommendedName>
        <fullName evidence="10">C2H2-type domain-containing protein</fullName>
    </recommendedName>
</protein>
<evidence type="ECO:0000256" key="3">
    <source>
        <dbReference type="ARBA" id="ARBA00022771"/>
    </source>
</evidence>
<organism evidence="11 12">
    <name type="scientific">Hevea brasiliensis</name>
    <name type="common">Para rubber tree</name>
    <name type="synonym">Siphonia brasiliensis</name>
    <dbReference type="NCBI Taxonomy" id="3981"/>
    <lineage>
        <taxon>Eukaryota</taxon>
        <taxon>Viridiplantae</taxon>
        <taxon>Streptophyta</taxon>
        <taxon>Embryophyta</taxon>
        <taxon>Tracheophyta</taxon>
        <taxon>Spermatophyta</taxon>
        <taxon>Magnoliopsida</taxon>
        <taxon>eudicotyledons</taxon>
        <taxon>Gunneridae</taxon>
        <taxon>Pentapetalae</taxon>
        <taxon>rosids</taxon>
        <taxon>fabids</taxon>
        <taxon>Malpighiales</taxon>
        <taxon>Euphorbiaceae</taxon>
        <taxon>Crotonoideae</taxon>
        <taxon>Micrandreae</taxon>
        <taxon>Hevea</taxon>
    </lineage>
</organism>
<evidence type="ECO:0000256" key="8">
    <source>
        <dbReference type="PROSITE-ProRule" id="PRU00042"/>
    </source>
</evidence>
<keyword evidence="3 8" id="KW-0863">Zinc-finger</keyword>
<dbReference type="Proteomes" id="UP001174677">
    <property type="component" value="Chromosome 9"/>
</dbReference>
<feature type="compositionally biased region" description="Basic and acidic residues" evidence="9">
    <location>
        <begin position="111"/>
        <end position="127"/>
    </location>
</feature>
<keyword evidence="4" id="KW-0862">Zinc</keyword>
<comment type="caution">
    <text evidence="11">The sequence shown here is derived from an EMBL/GenBank/DDBJ whole genome shotgun (WGS) entry which is preliminary data.</text>
</comment>
<dbReference type="PROSITE" id="PS00028">
    <property type="entry name" value="ZINC_FINGER_C2H2_1"/>
    <property type="match status" value="1"/>
</dbReference>
<dbReference type="InterPro" id="IPR036236">
    <property type="entry name" value="Znf_C2H2_sf"/>
</dbReference>
<evidence type="ECO:0000313" key="11">
    <source>
        <dbReference type="EMBL" id="KAJ9172400.1"/>
    </source>
</evidence>
<sequence>MEMEAAKYWKEEDSVSVWPPRSYFCNFCGREFGSAQALGGHMNVHRRDRARLKQYPADFQNDFLHHHQHQNPPKIDFVHNPKTGVFMSPAGVSTPMVMATGDISVINPGGRRKENVSSKRQRSDEIFTPKSSSMKKDHLQPEVKRLCKDATQDLDLELRLGCSLI</sequence>
<accession>A0ABQ9LZ09</accession>
<evidence type="ECO:0000256" key="9">
    <source>
        <dbReference type="SAM" id="MobiDB-lite"/>
    </source>
</evidence>
<dbReference type="Pfam" id="PF13912">
    <property type="entry name" value="zf-C2H2_6"/>
    <property type="match status" value="1"/>
</dbReference>
<dbReference type="Gene3D" id="3.30.160.60">
    <property type="entry name" value="Classic Zinc Finger"/>
    <property type="match status" value="1"/>
</dbReference>
<dbReference type="PROSITE" id="PS50157">
    <property type="entry name" value="ZINC_FINGER_C2H2_2"/>
    <property type="match status" value="1"/>
</dbReference>
<evidence type="ECO:0000313" key="12">
    <source>
        <dbReference type="Proteomes" id="UP001174677"/>
    </source>
</evidence>
<keyword evidence="5" id="KW-0805">Transcription regulation</keyword>
<keyword evidence="6" id="KW-0804">Transcription</keyword>
<feature type="region of interest" description="Disordered" evidence="9">
    <location>
        <begin position="108"/>
        <end position="139"/>
    </location>
</feature>
<keyword evidence="12" id="KW-1185">Reference proteome</keyword>
<proteinExistence type="predicted"/>
<evidence type="ECO:0000256" key="4">
    <source>
        <dbReference type="ARBA" id="ARBA00022833"/>
    </source>
</evidence>
<reference evidence="11" key="1">
    <citation type="journal article" date="2023" name="Plant Biotechnol. J.">
        <title>Chromosome-level wild Hevea brasiliensis genome provides new tools for genomic-assisted breeding and valuable loci to elevate rubber yield.</title>
        <authorList>
            <person name="Cheng H."/>
            <person name="Song X."/>
            <person name="Hu Y."/>
            <person name="Wu T."/>
            <person name="Yang Q."/>
            <person name="An Z."/>
            <person name="Feng S."/>
            <person name="Deng Z."/>
            <person name="Wu W."/>
            <person name="Zeng X."/>
            <person name="Tu M."/>
            <person name="Wang X."/>
            <person name="Huang H."/>
        </authorList>
    </citation>
    <scope>NUCLEOTIDE SEQUENCE</scope>
    <source>
        <strain evidence="11">MT/VB/25A 57/8</strain>
    </source>
</reference>
<evidence type="ECO:0000256" key="1">
    <source>
        <dbReference type="ARBA" id="ARBA00004123"/>
    </source>
</evidence>
<gene>
    <name evidence="11" type="ORF">P3X46_015641</name>
</gene>